<organism evidence="1">
    <name type="scientific">viral metagenome</name>
    <dbReference type="NCBI Taxonomy" id="1070528"/>
    <lineage>
        <taxon>unclassified sequences</taxon>
        <taxon>metagenomes</taxon>
        <taxon>organismal metagenomes</taxon>
    </lineage>
</organism>
<name>A0A6C0LP73_9ZZZZ</name>
<proteinExistence type="predicted"/>
<protein>
    <recommendedName>
        <fullName evidence="2">CMP/dCMP-type deaminase domain-containing protein</fullName>
    </recommendedName>
</protein>
<evidence type="ECO:0008006" key="2">
    <source>
        <dbReference type="Google" id="ProtNLM"/>
    </source>
</evidence>
<accession>A0A6C0LP73</accession>
<evidence type="ECO:0000313" key="1">
    <source>
        <dbReference type="EMBL" id="QHU31082.1"/>
    </source>
</evidence>
<dbReference type="EMBL" id="MN740523">
    <property type="protein sequence ID" value="QHU31082.1"/>
    <property type="molecule type" value="Genomic_DNA"/>
</dbReference>
<reference evidence="1" key="1">
    <citation type="journal article" date="2020" name="Nature">
        <title>Giant virus diversity and host interactions through global metagenomics.</title>
        <authorList>
            <person name="Schulz F."/>
            <person name="Roux S."/>
            <person name="Paez-Espino D."/>
            <person name="Jungbluth S."/>
            <person name="Walsh D.A."/>
            <person name="Denef V.J."/>
            <person name="McMahon K.D."/>
            <person name="Konstantinidis K.T."/>
            <person name="Eloe-Fadrosh E.A."/>
            <person name="Kyrpides N.C."/>
            <person name="Woyke T."/>
        </authorList>
    </citation>
    <scope>NUCLEOTIDE SEQUENCE</scope>
    <source>
        <strain evidence="1">GVMAG-M-3300027892-73</strain>
    </source>
</reference>
<dbReference type="AlphaFoldDB" id="A0A6C0LP73"/>
<sequence>MTQPLLDMLYIKRFCLPCDTNITDHANQNNKVSFNNYNHIAITFTHGKIIANDDGLFLSKTSANILSFGVNSYGDMEGKFPGTHAELDSINKLPNYKNKNGKQVKQINIFVTRISKIAKIQNSKPCNNCIKKMKFLAEQKGYKIKHVFYTDNNCNIIQTDLKQLENDPQHYSLFYRSRMVY</sequence>